<feature type="domain" description="HTH cro/C1-type" evidence="1">
    <location>
        <begin position="1"/>
        <end position="35"/>
    </location>
</feature>
<dbReference type="CDD" id="cd00093">
    <property type="entry name" value="HTH_XRE"/>
    <property type="match status" value="1"/>
</dbReference>
<dbReference type="InterPro" id="IPR001387">
    <property type="entry name" value="Cro/C1-type_HTH"/>
</dbReference>
<proteinExistence type="predicted"/>
<dbReference type="Gene3D" id="1.10.260.40">
    <property type="entry name" value="lambda repressor-like DNA-binding domains"/>
    <property type="match status" value="1"/>
</dbReference>
<dbReference type="PROSITE" id="PS50943">
    <property type="entry name" value="HTH_CROC1"/>
    <property type="match status" value="1"/>
</dbReference>
<organism evidence="2 3">
    <name type="scientific">Streptomyces thermodiastaticus</name>
    <dbReference type="NCBI Taxonomy" id="44061"/>
    <lineage>
        <taxon>Bacteria</taxon>
        <taxon>Bacillati</taxon>
        <taxon>Actinomycetota</taxon>
        <taxon>Actinomycetes</taxon>
        <taxon>Kitasatosporales</taxon>
        <taxon>Streptomycetaceae</taxon>
        <taxon>Streptomyces</taxon>
    </lineage>
</organism>
<sequence>MSNTMLSRIELAKRRCDIDDLVAIAEALQVSPLALLQGPGAT</sequence>
<comment type="caution">
    <text evidence="2">The sequence shown here is derived from an EMBL/GenBank/DDBJ whole genome shotgun (WGS) entry which is preliminary data.</text>
</comment>
<dbReference type="InterPro" id="IPR010982">
    <property type="entry name" value="Lambda_DNA-bd_dom_sf"/>
</dbReference>
<name>A0ABU0KFD9_9ACTN</name>
<protein>
    <submittedName>
        <fullName evidence="2">Transcriptional regulator with XRE-family HTH domain</fullName>
    </submittedName>
</protein>
<dbReference type="SUPFAM" id="SSF47413">
    <property type="entry name" value="lambda repressor-like DNA-binding domains"/>
    <property type="match status" value="1"/>
</dbReference>
<evidence type="ECO:0000313" key="3">
    <source>
        <dbReference type="Proteomes" id="UP001236795"/>
    </source>
</evidence>
<dbReference type="EMBL" id="JAUSWC010000004">
    <property type="protein sequence ID" value="MDQ0486762.1"/>
    <property type="molecule type" value="Genomic_DNA"/>
</dbReference>
<evidence type="ECO:0000259" key="1">
    <source>
        <dbReference type="PROSITE" id="PS50943"/>
    </source>
</evidence>
<dbReference type="Proteomes" id="UP001236795">
    <property type="component" value="Unassembled WGS sequence"/>
</dbReference>
<keyword evidence="3" id="KW-1185">Reference proteome</keyword>
<gene>
    <name evidence="2" type="ORF">QO019_001597</name>
</gene>
<evidence type="ECO:0000313" key="2">
    <source>
        <dbReference type="EMBL" id="MDQ0486762.1"/>
    </source>
</evidence>
<accession>A0ABU0KFD9</accession>
<dbReference type="Pfam" id="PF01381">
    <property type="entry name" value="HTH_3"/>
    <property type="match status" value="1"/>
</dbReference>
<reference evidence="2 3" key="1">
    <citation type="submission" date="2023-07" db="EMBL/GenBank/DDBJ databases">
        <title>Genomic Encyclopedia of Type Strains, Phase IV (KMG-IV): sequencing the most valuable type-strain genomes for metagenomic binning, comparative biology and taxonomic classification.</title>
        <authorList>
            <person name="Goeker M."/>
        </authorList>
    </citation>
    <scope>NUCLEOTIDE SEQUENCE [LARGE SCALE GENOMIC DNA]</scope>
    <source>
        <strain evidence="2 3">DSM 40573</strain>
    </source>
</reference>